<evidence type="ECO:0000313" key="2">
    <source>
        <dbReference type="Proteomes" id="UP000030688"/>
    </source>
</evidence>
<dbReference type="SUPFAM" id="SSF52540">
    <property type="entry name" value="P-loop containing nucleoside triphosphate hydrolases"/>
    <property type="match status" value="1"/>
</dbReference>
<dbReference type="InterPro" id="IPR042111">
    <property type="entry name" value="Adenylosuccinate_synth_dom3"/>
</dbReference>
<dbReference type="GO" id="GO:0044208">
    <property type="term" value="P:'de novo' AMP biosynthetic process"/>
    <property type="evidence" value="ECO:0007669"/>
    <property type="project" value="TreeGrafter"/>
</dbReference>
<dbReference type="AlphaFoldDB" id="W7FFM0"/>
<dbReference type="GO" id="GO:0000166">
    <property type="term" value="F:nucleotide binding"/>
    <property type="evidence" value="ECO:0007669"/>
    <property type="project" value="InterPro"/>
</dbReference>
<dbReference type="PANTHER" id="PTHR11846:SF0">
    <property type="entry name" value="ADENYLOSUCCINATE SYNTHETASE"/>
    <property type="match status" value="1"/>
</dbReference>
<reference evidence="1 2" key="2">
    <citation type="submission" date="2013-02" db="EMBL/GenBank/DDBJ databases">
        <title>The Genome Sequence of Plasmodium falciparum 7G8.</title>
        <authorList>
            <consortium name="The Broad Institute Genome Sequencing Platform"/>
            <consortium name="The Broad Institute Genome Sequencing Center for Infectious Disease"/>
            <person name="Neafsey D."/>
            <person name="Cheeseman I."/>
            <person name="Volkman S."/>
            <person name="Adams J."/>
            <person name="Walker B."/>
            <person name="Young S.K."/>
            <person name="Zeng Q."/>
            <person name="Gargeya S."/>
            <person name="Fitzgerald M."/>
            <person name="Haas B."/>
            <person name="Abouelleil A."/>
            <person name="Alvarado L."/>
            <person name="Arachchi H.M."/>
            <person name="Berlin A.M."/>
            <person name="Chapman S.B."/>
            <person name="Dewar J."/>
            <person name="Goldberg J."/>
            <person name="Griggs A."/>
            <person name="Gujja S."/>
            <person name="Hansen M."/>
            <person name="Howarth C."/>
            <person name="Imamovic A."/>
            <person name="Larimer J."/>
            <person name="McCowan C."/>
            <person name="Murphy C."/>
            <person name="Neiman D."/>
            <person name="Pearson M."/>
            <person name="Priest M."/>
            <person name="Roberts A."/>
            <person name="Saif S."/>
            <person name="Shea T."/>
            <person name="Sisk P."/>
            <person name="Sykes S."/>
            <person name="Wortman J."/>
            <person name="Nusbaum C."/>
            <person name="Birren B."/>
        </authorList>
    </citation>
    <scope>NUCLEOTIDE SEQUENCE [LARGE SCALE GENOMIC DNA]</scope>
    <source>
        <strain evidence="1 2">7G8</strain>
    </source>
</reference>
<dbReference type="PANTHER" id="PTHR11846">
    <property type="entry name" value="ADENYLOSUCCINATE SYNTHETASE"/>
    <property type="match status" value="1"/>
</dbReference>
<dbReference type="SMART" id="SM00788">
    <property type="entry name" value="Adenylsucc_synt"/>
    <property type="match status" value="1"/>
</dbReference>
<accession>W7FFM0</accession>
<dbReference type="Proteomes" id="UP000030688">
    <property type="component" value="Unassembled WGS sequence"/>
</dbReference>
<organism evidence="1 2">
    <name type="scientific">Plasmodium falciparum (isolate 7G8)</name>
    <dbReference type="NCBI Taxonomy" id="57266"/>
    <lineage>
        <taxon>Eukaryota</taxon>
        <taxon>Sar</taxon>
        <taxon>Alveolata</taxon>
        <taxon>Apicomplexa</taxon>
        <taxon>Aconoidasida</taxon>
        <taxon>Haemosporida</taxon>
        <taxon>Plasmodiidae</taxon>
        <taxon>Plasmodium</taxon>
        <taxon>Plasmodium (Laverania)</taxon>
    </lineage>
</organism>
<name>W7FFM0_PLAF8</name>
<dbReference type="GO" id="GO:0005737">
    <property type="term" value="C:cytoplasm"/>
    <property type="evidence" value="ECO:0007669"/>
    <property type="project" value="TreeGrafter"/>
</dbReference>
<dbReference type="InterPro" id="IPR001114">
    <property type="entry name" value="Adenylosuccinate_synthetase"/>
</dbReference>
<sequence>MLYLANFKEGINFILSSVKKLRGGKKNINGIKGTRELLEKGCYPVEEEISEEYEPVYEKFSGWKEDISTCNEFDELPENAKKYILAIEKYLKTPIVWIGVGPNRKNMIVKKNFNLN</sequence>
<dbReference type="GO" id="GO:0004019">
    <property type="term" value="F:adenylosuccinate synthase activity"/>
    <property type="evidence" value="ECO:0007669"/>
    <property type="project" value="InterPro"/>
</dbReference>
<reference evidence="2" key="1">
    <citation type="submission" date="2007-11" db="EMBL/GenBank/DDBJ databases">
        <authorList>
            <consortium name="The Broad Institute Genome Sequencing Platform"/>
            <person name="Volkman S.K."/>
            <person name="Daily J.P."/>
            <person name="Sarr O."/>
            <person name="Ndiaye D."/>
            <person name="Ndir O."/>
            <person name="Mboup S."/>
            <person name="Lukens A."/>
            <person name="Stange-Thomann N."/>
            <person name="Mauceli E."/>
            <person name="Gnerre S."/>
            <person name="Jaffe D."/>
            <person name="Zainoun J."/>
            <person name="Wiegand R.C."/>
            <person name="Birren B."/>
            <person name="Galagan J."/>
            <person name="Lander E."/>
            <person name="Wirth D.F."/>
        </authorList>
    </citation>
    <scope>NUCLEOTIDE SEQUENCE [LARGE SCALE GENOMIC DNA]</scope>
    <source>
        <strain evidence="2">7G8</strain>
    </source>
</reference>
<evidence type="ECO:0000313" key="1">
    <source>
        <dbReference type="EMBL" id="EUR65237.1"/>
    </source>
</evidence>
<dbReference type="EMBL" id="KE123638">
    <property type="protein sequence ID" value="EUR65237.1"/>
    <property type="molecule type" value="Genomic_DNA"/>
</dbReference>
<dbReference type="Pfam" id="PF00709">
    <property type="entry name" value="Adenylsucc_synt"/>
    <property type="match status" value="1"/>
</dbReference>
<gene>
    <name evidence="1" type="ORF">PFBG_04852</name>
</gene>
<dbReference type="GO" id="GO:0046040">
    <property type="term" value="P:IMP metabolic process"/>
    <property type="evidence" value="ECO:0007669"/>
    <property type="project" value="TreeGrafter"/>
</dbReference>
<dbReference type="Gene3D" id="3.90.170.10">
    <property type="entry name" value="Adenylosuccinate Synthetase, subunit A, domain 3"/>
    <property type="match status" value="1"/>
</dbReference>
<dbReference type="InterPro" id="IPR027417">
    <property type="entry name" value="P-loop_NTPase"/>
</dbReference>
<protein>
    <submittedName>
        <fullName evidence="1">Adenylosuccinate synthetase</fullName>
    </submittedName>
</protein>
<proteinExistence type="predicted"/>